<dbReference type="AlphaFoldDB" id="A0AA40JQE4"/>
<comment type="caution">
    <text evidence="1">The sequence shown here is derived from an EMBL/GenBank/DDBJ whole genome shotgun (WGS) entry which is preliminary data.</text>
</comment>
<evidence type="ECO:0000313" key="2">
    <source>
        <dbReference type="Proteomes" id="UP000032274"/>
    </source>
</evidence>
<protein>
    <submittedName>
        <fullName evidence="1">Uncharacterized protein</fullName>
    </submittedName>
</protein>
<accession>A0AA40JQE4</accession>
<dbReference type="EMBL" id="JXIG01000055">
    <property type="protein sequence ID" value="KIU01708.1"/>
    <property type="molecule type" value="Genomic_DNA"/>
</dbReference>
<evidence type="ECO:0000313" key="1">
    <source>
        <dbReference type="EMBL" id="KIU01708.1"/>
    </source>
</evidence>
<feature type="non-terminal residue" evidence="1">
    <location>
        <position position="1"/>
    </location>
</feature>
<organism evidence="1 2">
    <name type="scientific">Staphylococcus aureus</name>
    <dbReference type="NCBI Taxonomy" id="1280"/>
    <lineage>
        <taxon>Bacteria</taxon>
        <taxon>Bacillati</taxon>
        <taxon>Bacillota</taxon>
        <taxon>Bacilli</taxon>
        <taxon>Bacillales</taxon>
        <taxon>Staphylococcaceae</taxon>
        <taxon>Staphylococcus</taxon>
    </lineage>
</organism>
<sequence length="129" mass="13649">SHAAGTRGGDCLAILLVHHVATGEHARHAGLGRAGLDRDIAVVVKVDMAAEQLGRRMVADRDEAAIDVDLRKFAGQHVLELDRHQALGLAAADEPLDLLVPEDVDPLVGEQALLQDLLGPERIAAVDHG</sequence>
<dbReference type="AntiFam" id="ANF00233">
    <property type="entry name" value="Shadow ORF (opposite trxB)"/>
</dbReference>
<dbReference type="Proteomes" id="UP000032274">
    <property type="component" value="Unassembled WGS sequence"/>
</dbReference>
<feature type="non-terminal residue" evidence="1">
    <location>
        <position position="129"/>
    </location>
</feature>
<reference evidence="1 2" key="1">
    <citation type="submission" date="2015-01" db="EMBL/GenBank/DDBJ databases">
        <title>Characterization of Swiss Staphylococcus aureus strains involved in food poisoning.</title>
        <authorList>
            <person name="Crovadore J."/>
            <person name="Chablais R."/>
            <person name="Tonacini J."/>
            <person name="Schnyder B."/>
            <person name="Lefort F."/>
        </authorList>
    </citation>
    <scope>NUCLEOTIDE SEQUENCE [LARGE SCALE GENOMIC DNA]</scope>
    <source>
        <strain evidence="1 2">SA-120</strain>
    </source>
</reference>
<name>A0AA40JQE4_STAAU</name>
<gene>
    <name evidence="1" type="ORF">QU38_00235</name>
</gene>
<proteinExistence type="predicted"/>